<keyword evidence="2" id="KW-1185">Reference proteome</keyword>
<dbReference type="Proteomes" id="UP000828390">
    <property type="component" value="Unassembled WGS sequence"/>
</dbReference>
<reference evidence="1" key="1">
    <citation type="journal article" date="2019" name="bioRxiv">
        <title>The Genome of the Zebra Mussel, Dreissena polymorpha: A Resource for Invasive Species Research.</title>
        <authorList>
            <person name="McCartney M.A."/>
            <person name="Auch B."/>
            <person name="Kono T."/>
            <person name="Mallez S."/>
            <person name="Zhang Y."/>
            <person name="Obille A."/>
            <person name="Becker A."/>
            <person name="Abrahante J.E."/>
            <person name="Garbe J."/>
            <person name="Badalamenti J.P."/>
            <person name="Herman A."/>
            <person name="Mangelson H."/>
            <person name="Liachko I."/>
            <person name="Sullivan S."/>
            <person name="Sone E.D."/>
            <person name="Koren S."/>
            <person name="Silverstein K.A.T."/>
            <person name="Beckman K.B."/>
            <person name="Gohl D.M."/>
        </authorList>
    </citation>
    <scope>NUCLEOTIDE SEQUENCE</scope>
    <source>
        <strain evidence="1">Duluth1</strain>
        <tissue evidence="1">Whole animal</tissue>
    </source>
</reference>
<dbReference type="AlphaFoldDB" id="A0A9D4E0R6"/>
<protein>
    <submittedName>
        <fullName evidence="1">Uncharacterized protein</fullName>
    </submittedName>
</protein>
<comment type="caution">
    <text evidence="1">The sequence shown here is derived from an EMBL/GenBank/DDBJ whole genome shotgun (WGS) entry which is preliminary data.</text>
</comment>
<evidence type="ECO:0000313" key="2">
    <source>
        <dbReference type="Proteomes" id="UP000828390"/>
    </source>
</evidence>
<name>A0A9D4E0R6_DREPO</name>
<dbReference type="EMBL" id="JAIWYP010000009">
    <property type="protein sequence ID" value="KAH3771642.1"/>
    <property type="molecule type" value="Genomic_DNA"/>
</dbReference>
<proteinExistence type="predicted"/>
<gene>
    <name evidence="1" type="ORF">DPMN_172968</name>
</gene>
<evidence type="ECO:0000313" key="1">
    <source>
        <dbReference type="EMBL" id="KAH3771642.1"/>
    </source>
</evidence>
<sequence length="52" mass="6432">MMPESLFFRKELTHSEETMECDQDECLTHELHLWVLRIKQRSSKNKMIYIFK</sequence>
<reference evidence="1" key="2">
    <citation type="submission" date="2020-11" db="EMBL/GenBank/DDBJ databases">
        <authorList>
            <person name="McCartney M.A."/>
            <person name="Auch B."/>
            <person name="Kono T."/>
            <person name="Mallez S."/>
            <person name="Becker A."/>
            <person name="Gohl D.M."/>
            <person name="Silverstein K.A.T."/>
            <person name="Koren S."/>
            <person name="Bechman K.B."/>
            <person name="Herman A."/>
            <person name="Abrahante J.E."/>
            <person name="Garbe J."/>
        </authorList>
    </citation>
    <scope>NUCLEOTIDE SEQUENCE</scope>
    <source>
        <strain evidence="1">Duluth1</strain>
        <tissue evidence="1">Whole animal</tissue>
    </source>
</reference>
<accession>A0A9D4E0R6</accession>
<organism evidence="1 2">
    <name type="scientific">Dreissena polymorpha</name>
    <name type="common">Zebra mussel</name>
    <name type="synonym">Mytilus polymorpha</name>
    <dbReference type="NCBI Taxonomy" id="45954"/>
    <lineage>
        <taxon>Eukaryota</taxon>
        <taxon>Metazoa</taxon>
        <taxon>Spiralia</taxon>
        <taxon>Lophotrochozoa</taxon>
        <taxon>Mollusca</taxon>
        <taxon>Bivalvia</taxon>
        <taxon>Autobranchia</taxon>
        <taxon>Heteroconchia</taxon>
        <taxon>Euheterodonta</taxon>
        <taxon>Imparidentia</taxon>
        <taxon>Neoheterodontei</taxon>
        <taxon>Myida</taxon>
        <taxon>Dreissenoidea</taxon>
        <taxon>Dreissenidae</taxon>
        <taxon>Dreissena</taxon>
    </lineage>
</organism>